<reference evidence="2 3" key="1">
    <citation type="submission" date="2020-08" db="EMBL/GenBank/DDBJ databases">
        <title>Genomic Encyclopedia of Type Strains, Phase IV (KMG-IV): sequencing the most valuable type-strain genomes for metagenomic binning, comparative biology and taxonomic classification.</title>
        <authorList>
            <person name="Goeker M."/>
        </authorList>
    </citation>
    <scope>NUCLEOTIDE SEQUENCE [LARGE SCALE GENOMIC DNA]</scope>
    <source>
        <strain evidence="2 3">DSM 17455</strain>
    </source>
</reference>
<evidence type="ECO:0000313" key="2">
    <source>
        <dbReference type="EMBL" id="MBA9020386.1"/>
    </source>
</evidence>
<dbReference type="RefSeq" id="WP_182574110.1">
    <property type="nucleotide sequence ID" value="NZ_JACJHY010000009.1"/>
</dbReference>
<evidence type="ECO:0000256" key="1">
    <source>
        <dbReference type="SAM" id="Phobius"/>
    </source>
</evidence>
<feature type="transmembrane region" description="Helical" evidence="1">
    <location>
        <begin position="31"/>
        <end position="53"/>
    </location>
</feature>
<keyword evidence="1" id="KW-1133">Transmembrane helix</keyword>
<keyword evidence="1" id="KW-0812">Transmembrane</keyword>
<sequence length="94" mass="9467">MRPVFREALVPLKSSSGDTAAASFFTDLRGVFLAGFLPASFVATFAASCGTAAGKAAFAGVGFAAAGAAFSVNLIAMLSAISSRRESAALDFHT</sequence>
<dbReference type="EMBL" id="JACJHZ010000009">
    <property type="protein sequence ID" value="MBA9020386.1"/>
    <property type="molecule type" value="Genomic_DNA"/>
</dbReference>
<comment type="caution">
    <text evidence="2">The sequence shown here is derived from an EMBL/GenBank/DDBJ whole genome shotgun (WGS) entry which is preliminary data.</text>
</comment>
<evidence type="ECO:0000313" key="3">
    <source>
        <dbReference type="Proteomes" id="UP000587524"/>
    </source>
</evidence>
<feature type="transmembrane region" description="Helical" evidence="1">
    <location>
        <begin position="59"/>
        <end position="81"/>
    </location>
</feature>
<keyword evidence="3" id="KW-1185">Reference proteome</keyword>
<dbReference type="Proteomes" id="UP000587524">
    <property type="component" value="Unassembled WGS sequence"/>
</dbReference>
<keyword evidence="1" id="KW-0472">Membrane</keyword>
<organism evidence="2 3">
    <name type="scientific">Aminobacter ciceronei</name>
    <dbReference type="NCBI Taxonomy" id="150723"/>
    <lineage>
        <taxon>Bacteria</taxon>
        <taxon>Pseudomonadati</taxon>
        <taxon>Pseudomonadota</taxon>
        <taxon>Alphaproteobacteria</taxon>
        <taxon>Hyphomicrobiales</taxon>
        <taxon>Phyllobacteriaceae</taxon>
        <taxon>Aminobacter</taxon>
    </lineage>
</organism>
<gene>
    <name evidence="2" type="ORF">HNQ97_002383</name>
</gene>
<name>A0ABR6C5V4_9HYPH</name>
<protein>
    <submittedName>
        <fullName evidence="2">Uncharacterized protein</fullName>
    </submittedName>
</protein>
<proteinExistence type="predicted"/>
<accession>A0ABR6C5V4</accession>